<organism evidence="2 4">
    <name type="scientific">Nitrosomonas communis</name>
    <dbReference type="NCBI Taxonomy" id="44574"/>
    <lineage>
        <taxon>Bacteria</taxon>
        <taxon>Pseudomonadati</taxon>
        <taxon>Pseudomonadota</taxon>
        <taxon>Betaproteobacteria</taxon>
        <taxon>Nitrosomonadales</taxon>
        <taxon>Nitrosomonadaceae</taxon>
        <taxon>Nitrosomonas</taxon>
    </lineage>
</organism>
<reference evidence="2 4" key="2">
    <citation type="journal article" date="2016" name="Genome Announc.">
        <title>Genome Sequence of Nitrosomonas communis Strain Nm2, a Mesophilic Ammonia-Oxidizing Bacterium Isolated from Mediterranean Soil.</title>
        <authorList>
            <person name="Kozlowski J.A."/>
            <person name="Kits K.D."/>
            <person name="Stein L.Y."/>
        </authorList>
    </citation>
    <scope>NUCLEOTIDE SEQUENCE [LARGE SCALE GENOMIC DNA]</scope>
    <source>
        <strain evidence="2 4">Nm2</strain>
    </source>
</reference>
<keyword evidence="1" id="KW-0732">Signal</keyword>
<evidence type="ECO:0000313" key="4">
    <source>
        <dbReference type="Proteomes" id="UP000034156"/>
    </source>
</evidence>
<dbReference type="Proteomes" id="UP000034156">
    <property type="component" value="Chromosome"/>
</dbReference>
<reference evidence="3 5" key="3">
    <citation type="submission" date="2019-07" db="EMBL/GenBank/DDBJ databases">
        <title>Active sludge and wastewater microbial communities from Klosterneuburg, Austria.</title>
        <authorList>
            <person name="Wagner M."/>
        </authorList>
    </citation>
    <scope>NUCLEOTIDE SEQUENCE [LARGE SCALE GENOMIC DNA]</scope>
    <source>
        <strain evidence="3 5">Nm2</strain>
    </source>
</reference>
<dbReference type="RefSeq" id="WP_046850055.1">
    <property type="nucleotide sequence ID" value="NZ_CP011451.1"/>
</dbReference>
<dbReference type="Pfam" id="PF13557">
    <property type="entry name" value="Phenol_MetA_deg"/>
    <property type="match status" value="1"/>
</dbReference>
<dbReference type="InterPro" id="IPR025737">
    <property type="entry name" value="FApF"/>
</dbReference>
<dbReference type="Proteomes" id="UP000324176">
    <property type="component" value="Unassembled WGS sequence"/>
</dbReference>
<proteinExistence type="predicted"/>
<keyword evidence="4" id="KW-1185">Reference proteome</keyword>
<dbReference type="KEGG" id="nco:AAW31_09470"/>
<dbReference type="AlphaFoldDB" id="A0A0F7KFR3"/>
<feature type="signal peptide" evidence="1">
    <location>
        <begin position="1"/>
        <end position="29"/>
    </location>
</feature>
<protein>
    <submittedName>
        <fullName evidence="3">Outer membrane putative beta-barrel porin/alpha-amylase</fullName>
    </submittedName>
</protein>
<reference evidence="4" key="1">
    <citation type="submission" date="2015-05" db="EMBL/GenBank/DDBJ databases">
        <title>Draft genome of Nitrosomonas communis strain Nm2.</title>
        <authorList>
            <person name="Kozlowski J.A."/>
            <person name="Kits K.D."/>
            <person name="Stein L.Y."/>
        </authorList>
    </citation>
    <scope>NUCLEOTIDE SEQUENCE [LARGE SCALE GENOMIC DNA]</scope>
    <source>
        <strain evidence="4">Nm2</strain>
    </source>
</reference>
<name>A0A0F7KFR3_9PROT</name>
<gene>
    <name evidence="2" type="ORF">AAW31_09470</name>
    <name evidence="3" type="ORF">BCL69_100825</name>
</gene>
<accession>A0A0F7KFR3</accession>
<dbReference type="OrthoDB" id="191143at2"/>
<dbReference type="EMBL" id="CP011451">
    <property type="protein sequence ID" value="AKH37988.1"/>
    <property type="molecule type" value="Genomic_DNA"/>
</dbReference>
<evidence type="ECO:0000313" key="3">
    <source>
        <dbReference type="EMBL" id="TYP91597.1"/>
    </source>
</evidence>
<dbReference type="EMBL" id="VNHT01000008">
    <property type="protein sequence ID" value="TYP91597.1"/>
    <property type="molecule type" value="Genomic_DNA"/>
</dbReference>
<evidence type="ECO:0000313" key="2">
    <source>
        <dbReference type="EMBL" id="AKH37988.1"/>
    </source>
</evidence>
<dbReference type="PATRIC" id="fig|44574.3.peg.2309"/>
<feature type="chain" id="PRO_5035990417" evidence="1">
    <location>
        <begin position="30"/>
        <end position="311"/>
    </location>
</feature>
<sequence length="311" mass="34224">MRRLYKFESLKLTRFAAAMLALVALGANGQVIEPRTYTNAPVGLNFLVTGYNFIGGGVGTDPALPIEDTKVEIHSTFFAYARSLDFFGKSAKFDVVQPLSWASGSATVTDQFRDREIFGPADTRFRFAVNFFGAPALSMKDFANYRQDTVIGASVEVTAPSGQYNEDKLLNIGNNRWSIRPEIGISKNLGPFILELAGSVQFYTANDDFLSSRVREQDPVYSLQGHLIYSFGNGIWFAVDGTFYTGGQTIVDGVRRGGKLENSRAGVTLSLPVNRHNSVKLFFNTGVSVRTGSDFNAVGINWQYRFGGNIH</sequence>
<evidence type="ECO:0000313" key="5">
    <source>
        <dbReference type="Proteomes" id="UP000324176"/>
    </source>
</evidence>
<evidence type="ECO:0000256" key="1">
    <source>
        <dbReference type="SAM" id="SignalP"/>
    </source>
</evidence>